<dbReference type="InterPro" id="IPR041657">
    <property type="entry name" value="HTH_17"/>
</dbReference>
<accession>A0A5P2AZM8</accession>
<proteinExistence type="predicted"/>
<feature type="domain" description="Helix-turn-helix" evidence="1">
    <location>
        <begin position="15"/>
        <end position="63"/>
    </location>
</feature>
<dbReference type="SUPFAM" id="SSF46955">
    <property type="entry name" value="Putative DNA-binding domain"/>
    <property type="match status" value="1"/>
</dbReference>
<dbReference type="Gene3D" id="1.10.10.10">
    <property type="entry name" value="Winged helix-like DNA-binding domain superfamily/Winged helix DNA-binding domain"/>
    <property type="match status" value="1"/>
</dbReference>
<dbReference type="EMBL" id="CP029194">
    <property type="protein sequence ID" value="QES23635.1"/>
    <property type="molecule type" value="Genomic_DNA"/>
</dbReference>
<evidence type="ECO:0000259" key="1">
    <source>
        <dbReference type="Pfam" id="PF12728"/>
    </source>
</evidence>
<evidence type="ECO:0000313" key="3">
    <source>
        <dbReference type="Proteomes" id="UP000324106"/>
    </source>
</evidence>
<name>A0A5P2AZM8_STRVZ</name>
<dbReference type="InterPro" id="IPR036388">
    <property type="entry name" value="WH-like_DNA-bd_sf"/>
</dbReference>
<organism evidence="2 3">
    <name type="scientific">Streptomyces venezuelae</name>
    <dbReference type="NCBI Taxonomy" id="54571"/>
    <lineage>
        <taxon>Bacteria</taxon>
        <taxon>Bacillati</taxon>
        <taxon>Actinomycetota</taxon>
        <taxon>Actinomycetes</taxon>
        <taxon>Kitasatosporales</taxon>
        <taxon>Streptomycetaceae</taxon>
        <taxon>Streptomyces</taxon>
    </lineage>
</organism>
<dbReference type="OrthoDB" id="5524782at2"/>
<reference evidence="2 3" key="1">
    <citation type="submission" date="2018-05" db="EMBL/GenBank/DDBJ databases">
        <title>Streptomyces venezuelae.</title>
        <authorList>
            <person name="Kim W."/>
            <person name="Lee N."/>
            <person name="Cho B.-K."/>
        </authorList>
    </citation>
    <scope>NUCLEOTIDE SEQUENCE [LARGE SCALE GENOMIC DNA]</scope>
    <source>
        <strain evidence="2 3">ATCC 15068</strain>
    </source>
</reference>
<dbReference type="RefSeq" id="WP_150272715.1">
    <property type="nucleotide sequence ID" value="NZ_CP029194.1"/>
</dbReference>
<dbReference type="Pfam" id="PF12728">
    <property type="entry name" value="HTH_17"/>
    <property type="match status" value="1"/>
</dbReference>
<evidence type="ECO:0000313" key="2">
    <source>
        <dbReference type="EMBL" id="QES23635.1"/>
    </source>
</evidence>
<sequence length="69" mass="7793">MPESALWTSQGNPSLLTTTQAAEYLSVSTGTLANWRYRREGPPFVKAGKCIRYRLKDLESWLSSSIDKK</sequence>
<dbReference type="AlphaFoldDB" id="A0A5P2AZM8"/>
<dbReference type="Proteomes" id="UP000324106">
    <property type="component" value="Chromosome"/>
</dbReference>
<dbReference type="InterPro" id="IPR009061">
    <property type="entry name" value="DNA-bd_dom_put_sf"/>
</dbReference>
<protein>
    <recommendedName>
        <fullName evidence="1">Helix-turn-helix domain-containing protein</fullName>
    </recommendedName>
</protein>
<gene>
    <name evidence="2" type="ORF">DEJ46_34665</name>
</gene>